<dbReference type="GO" id="GO:0016740">
    <property type="term" value="F:transferase activity"/>
    <property type="evidence" value="ECO:0007669"/>
    <property type="project" value="UniProtKB-KW"/>
</dbReference>
<dbReference type="Gene3D" id="3.40.630.30">
    <property type="match status" value="2"/>
</dbReference>
<dbReference type="RefSeq" id="WP_069679571.1">
    <property type="nucleotide sequence ID" value="NZ_CP017253.2"/>
</dbReference>
<dbReference type="OrthoDB" id="5570877at2"/>
<reference evidence="2" key="1">
    <citation type="submission" date="2016-09" db="EMBL/GenBank/DDBJ databases">
        <title>Genomics of Clostridium taeniosporum, an organism which forms endospores with ribbon-like appendages.</title>
        <authorList>
            <person name="Walker J.R."/>
        </authorList>
    </citation>
    <scope>NUCLEOTIDE SEQUENCE [LARGE SCALE GENOMIC DNA]</scope>
    <source>
        <strain evidence="2">1/k</strain>
    </source>
</reference>
<accession>A0A1D7XJQ4</accession>
<dbReference type="InterPro" id="IPR016181">
    <property type="entry name" value="Acyl_CoA_acyltransferase"/>
</dbReference>
<protein>
    <submittedName>
        <fullName evidence="1">GNAT family N-acetyltransferase</fullName>
    </submittedName>
</protein>
<organism evidence="1 2">
    <name type="scientific">Clostridium taeniosporum</name>
    <dbReference type="NCBI Taxonomy" id="394958"/>
    <lineage>
        <taxon>Bacteria</taxon>
        <taxon>Bacillati</taxon>
        <taxon>Bacillota</taxon>
        <taxon>Clostridia</taxon>
        <taxon>Eubacteriales</taxon>
        <taxon>Clostridiaceae</taxon>
        <taxon>Clostridium</taxon>
    </lineage>
</organism>
<dbReference type="Proteomes" id="UP000094652">
    <property type="component" value="Chromosome"/>
</dbReference>
<dbReference type="STRING" id="394958.BGI42_06570"/>
<gene>
    <name evidence="1" type="ORF">BGI42_06570</name>
</gene>
<dbReference type="AlphaFoldDB" id="A0A1D7XJQ4"/>
<name>A0A1D7XJQ4_9CLOT</name>
<dbReference type="EMBL" id="CP017253">
    <property type="protein sequence ID" value="AOR23420.1"/>
    <property type="molecule type" value="Genomic_DNA"/>
</dbReference>
<dbReference type="Pfam" id="PF13527">
    <property type="entry name" value="Acetyltransf_9"/>
    <property type="match status" value="1"/>
</dbReference>
<dbReference type="KEGG" id="ctae:BGI42_06570"/>
<dbReference type="SUPFAM" id="SSF55729">
    <property type="entry name" value="Acyl-CoA N-acyltransferases (Nat)"/>
    <property type="match status" value="1"/>
</dbReference>
<evidence type="ECO:0000313" key="2">
    <source>
        <dbReference type="Proteomes" id="UP000094652"/>
    </source>
</evidence>
<sequence>MLEIRDYKKNDEKYIIDLFKKSFYREMKPYEWRWNYENNICKDKFIKLMWDDKTLAGHYAILPNKMKIYDKFYCTGLSMTTMTSPKYKKQGIFVKLASNLYEEIYNKIPIIYGFPNNNSLHGFKKYLGWEHVLDIEMYSCYSYKFDLKSLDKNIKSTEMLDDRVNILFDKFSKRFKEYKIMIKRDKKYLNWRYNLNPYNKYYYLVYEKDNEYLGYCIYKIFKYGDKKVCDLVDIISVDNMIYEKILETLIDLMACNGIRNINSWFVNKDKLQIGEKLGFKKNNIITHFGFKLNCDFLDSDMMNIEKWYLTMGDSDVF</sequence>
<keyword evidence="2" id="KW-1185">Reference proteome</keyword>
<evidence type="ECO:0000313" key="1">
    <source>
        <dbReference type="EMBL" id="AOR23420.1"/>
    </source>
</evidence>
<keyword evidence="1" id="KW-0808">Transferase</keyword>
<proteinExistence type="predicted"/>